<sequence length="236" mass="25993">MPPKQKSRDGGAGRGRQLMPPPQLFFLLAAGLLLATLSFQSRKGLRSYVSSILSSAGGRARIRKTRPPTVEVYTNASSFPRLLSSGPHIVNPGTVGLYKFSDVCVTKHQTSSYLRGLVYFLNESDPQLSNPMRCVTCSAPLNHRGGWNGTGRDAEVVGHTCGFECIHAMYARDVEDWNDCRVTEKAKHQARVWGQVQYPVTAEAVHYYKSPGKAVQRTVNLKLNENDETCGQGCFS</sequence>
<evidence type="ECO:0000313" key="1">
    <source>
        <dbReference type="EMBL" id="EJK70837.1"/>
    </source>
</evidence>
<reference evidence="1 2" key="1">
    <citation type="journal article" date="2012" name="Genome Biol.">
        <title>Genome and low-iron response of an oceanic diatom adapted to chronic iron limitation.</title>
        <authorList>
            <person name="Lommer M."/>
            <person name="Specht M."/>
            <person name="Roy A.S."/>
            <person name="Kraemer L."/>
            <person name="Andreson R."/>
            <person name="Gutowska M.A."/>
            <person name="Wolf J."/>
            <person name="Bergner S.V."/>
            <person name="Schilhabel M.B."/>
            <person name="Klostermeier U.C."/>
            <person name="Beiko R.G."/>
            <person name="Rosenstiel P."/>
            <person name="Hippler M."/>
            <person name="Laroche J."/>
        </authorList>
    </citation>
    <scope>NUCLEOTIDE SEQUENCE [LARGE SCALE GENOMIC DNA]</scope>
    <source>
        <strain evidence="1 2">CCMP1005</strain>
    </source>
</reference>
<proteinExistence type="predicted"/>
<accession>K0TJP9</accession>
<keyword evidence="2" id="KW-1185">Reference proteome</keyword>
<evidence type="ECO:0000313" key="2">
    <source>
        <dbReference type="Proteomes" id="UP000266841"/>
    </source>
</evidence>
<dbReference type="Proteomes" id="UP000266841">
    <property type="component" value="Unassembled WGS sequence"/>
</dbReference>
<gene>
    <name evidence="1" type="ORF">THAOC_07774</name>
</gene>
<dbReference type="EMBL" id="AGNL01007990">
    <property type="protein sequence ID" value="EJK70837.1"/>
    <property type="molecule type" value="Genomic_DNA"/>
</dbReference>
<comment type="caution">
    <text evidence="1">The sequence shown here is derived from an EMBL/GenBank/DDBJ whole genome shotgun (WGS) entry which is preliminary data.</text>
</comment>
<protein>
    <submittedName>
        <fullName evidence="1">Uncharacterized protein</fullName>
    </submittedName>
</protein>
<dbReference type="AlphaFoldDB" id="K0TJP9"/>
<organism evidence="1 2">
    <name type="scientific">Thalassiosira oceanica</name>
    <name type="common">Marine diatom</name>
    <dbReference type="NCBI Taxonomy" id="159749"/>
    <lineage>
        <taxon>Eukaryota</taxon>
        <taxon>Sar</taxon>
        <taxon>Stramenopiles</taxon>
        <taxon>Ochrophyta</taxon>
        <taxon>Bacillariophyta</taxon>
        <taxon>Coscinodiscophyceae</taxon>
        <taxon>Thalassiosirophycidae</taxon>
        <taxon>Thalassiosirales</taxon>
        <taxon>Thalassiosiraceae</taxon>
        <taxon>Thalassiosira</taxon>
    </lineage>
</organism>
<name>K0TJP9_THAOC</name>